<proteinExistence type="predicted"/>
<keyword evidence="1" id="KW-0175">Coiled coil</keyword>
<feature type="coiled-coil region" evidence="1">
    <location>
        <begin position="4"/>
        <end position="38"/>
    </location>
</feature>
<evidence type="ECO:0000256" key="1">
    <source>
        <dbReference type="SAM" id="Coils"/>
    </source>
</evidence>
<organism evidence="3 4">
    <name type="scientific">Vitrella brassicaformis (strain CCMP3155)</name>
    <dbReference type="NCBI Taxonomy" id="1169540"/>
    <lineage>
        <taxon>Eukaryota</taxon>
        <taxon>Sar</taxon>
        <taxon>Alveolata</taxon>
        <taxon>Colpodellida</taxon>
        <taxon>Vitrellaceae</taxon>
        <taxon>Vitrella</taxon>
    </lineage>
</organism>
<evidence type="ECO:0000313" key="3">
    <source>
        <dbReference type="EMBL" id="CEM11402.1"/>
    </source>
</evidence>
<dbReference type="InParanoid" id="A0A0G4FDX0"/>
<name>A0A0G4FDX0_VITBC</name>
<sequence>MQDLERVNKTEKAIRKHNEELRKKIEEMSEEMKTEVSVMPNLGVLTEEQVKTSIGNHVVSFRNLPDVTDEEIDFYFRGLMPDPNRRPSASELLAHDWFAPPPPPPPPPAPVSVADIPMAPPPNNERRQRRADWVICCCRTVAKTSPRKQHAIPMAHPPRNSRTSPSKGSGGFRRWMTTEWLTVTSSPKRRSALRRRRPLCSADTYTTDRSLHFILVGFVCCHETLQ</sequence>
<feature type="region of interest" description="Disordered" evidence="2">
    <location>
        <begin position="147"/>
        <end position="171"/>
    </location>
</feature>
<dbReference type="VEuPathDB" id="CryptoDB:Vbra_9073"/>
<reference evidence="3 4" key="1">
    <citation type="submission" date="2014-11" db="EMBL/GenBank/DDBJ databases">
        <authorList>
            <person name="Zhu J."/>
            <person name="Qi W."/>
            <person name="Song R."/>
        </authorList>
    </citation>
    <scope>NUCLEOTIDE SEQUENCE [LARGE SCALE GENOMIC DNA]</scope>
</reference>
<evidence type="ECO:0000313" key="4">
    <source>
        <dbReference type="Proteomes" id="UP000041254"/>
    </source>
</evidence>
<dbReference type="AlphaFoldDB" id="A0A0G4FDX0"/>
<dbReference type="InterPro" id="IPR011009">
    <property type="entry name" value="Kinase-like_dom_sf"/>
</dbReference>
<dbReference type="Gene3D" id="1.10.510.10">
    <property type="entry name" value="Transferase(Phosphotransferase) domain 1"/>
    <property type="match status" value="1"/>
</dbReference>
<gene>
    <name evidence="3" type="ORF">Vbra_9073</name>
</gene>
<accession>A0A0G4FDX0</accession>
<dbReference type="Proteomes" id="UP000041254">
    <property type="component" value="Unassembled WGS sequence"/>
</dbReference>
<keyword evidence="4" id="KW-1185">Reference proteome</keyword>
<evidence type="ECO:0000256" key="2">
    <source>
        <dbReference type="SAM" id="MobiDB-lite"/>
    </source>
</evidence>
<evidence type="ECO:0008006" key="5">
    <source>
        <dbReference type="Google" id="ProtNLM"/>
    </source>
</evidence>
<protein>
    <recommendedName>
        <fullName evidence="5">Protein kinase domain-containing protein</fullName>
    </recommendedName>
</protein>
<dbReference type="EMBL" id="CDMY01000415">
    <property type="protein sequence ID" value="CEM11402.1"/>
    <property type="molecule type" value="Genomic_DNA"/>
</dbReference>
<dbReference type="SUPFAM" id="SSF56112">
    <property type="entry name" value="Protein kinase-like (PK-like)"/>
    <property type="match status" value="1"/>
</dbReference>